<feature type="region of interest" description="Disordered" evidence="10">
    <location>
        <begin position="918"/>
        <end position="1012"/>
    </location>
</feature>
<dbReference type="Gene3D" id="1.20.5.1190">
    <property type="entry name" value="iswi atpase"/>
    <property type="match status" value="1"/>
</dbReference>
<dbReference type="InterPro" id="IPR001005">
    <property type="entry name" value="SANT/Myb"/>
</dbReference>
<protein>
    <submittedName>
        <fullName evidence="11">Isw-1</fullName>
    </submittedName>
</protein>
<dbReference type="InterPro" id="IPR017884">
    <property type="entry name" value="SANT_dom"/>
</dbReference>
<evidence type="ECO:0000256" key="8">
    <source>
        <dbReference type="ARBA" id="ARBA00022853"/>
    </source>
</evidence>
<organism evidence="11 12">
    <name type="scientific">Pristionchus pacificus</name>
    <name type="common">Parasitic nematode worm</name>
    <dbReference type="NCBI Taxonomy" id="54126"/>
    <lineage>
        <taxon>Eukaryota</taxon>
        <taxon>Metazoa</taxon>
        <taxon>Ecdysozoa</taxon>
        <taxon>Nematoda</taxon>
        <taxon>Chromadorea</taxon>
        <taxon>Rhabditida</taxon>
        <taxon>Rhabditina</taxon>
        <taxon>Diplogasteromorpha</taxon>
        <taxon>Diplogasteroidea</taxon>
        <taxon>Neodiplogasteridae</taxon>
        <taxon>Pristionchus</taxon>
    </lineage>
</organism>
<feature type="region of interest" description="Disordered" evidence="10">
    <location>
        <begin position="59"/>
        <end position="113"/>
    </location>
</feature>
<dbReference type="InterPro" id="IPR015195">
    <property type="entry name" value="SLIDE"/>
</dbReference>
<keyword evidence="3" id="KW-0597">Phosphoprotein</keyword>
<feature type="compositionally biased region" description="Acidic residues" evidence="10">
    <location>
        <begin position="11"/>
        <end position="22"/>
    </location>
</feature>
<feature type="region of interest" description="Disordered" evidence="10">
    <location>
        <begin position="1"/>
        <end position="40"/>
    </location>
</feature>
<dbReference type="Gene3D" id="1.10.1040.30">
    <property type="entry name" value="ISWI, HAND domain"/>
    <property type="match status" value="1"/>
</dbReference>
<dbReference type="Gene3D" id="3.40.50.10810">
    <property type="entry name" value="Tandem AAA-ATPase domain"/>
    <property type="match status" value="2"/>
</dbReference>
<keyword evidence="6" id="KW-0378">Hydrolase</keyword>
<evidence type="ECO:0000256" key="4">
    <source>
        <dbReference type="ARBA" id="ARBA00022737"/>
    </source>
</evidence>
<dbReference type="Pfam" id="PF09110">
    <property type="entry name" value="HAND"/>
    <property type="match status" value="1"/>
</dbReference>
<dbReference type="InterPro" id="IPR014001">
    <property type="entry name" value="Helicase_ATP-bd"/>
</dbReference>
<keyword evidence="12" id="KW-1185">Reference proteome</keyword>
<dbReference type="SMART" id="SM00487">
    <property type="entry name" value="DEXDc"/>
    <property type="match status" value="2"/>
</dbReference>
<dbReference type="SUPFAM" id="SSF101224">
    <property type="entry name" value="HAND domain of the nucleosome remodeling ATPase ISWI"/>
    <property type="match status" value="1"/>
</dbReference>
<evidence type="ECO:0000256" key="3">
    <source>
        <dbReference type="ARBA" id="ARBA00022553"/>
    </source>
</evidence>
<dbReference type="FunFam" id="1.10.10.60:FF:000022">
    <property type="entry name" value="ISWI chromatin-remodeling complex ATPase CHR11 isoform A"/>
    <property type="match status" value="1"/>
</dbReference>
<evidence type="ECO:0000256" key="5">
    <source>
        <dbReference type="ARBA" id="ARBA00022741"/>
    </source>
</evidence>
<dbReference type="SMART" id="SM00717">
    <property type="entry name" value="SANT"/>
    <property type="match status" value="2"/>
</dbReference>
<feature type="compositionally biased region" description="Basic and acidic residues" evidence="10">
    <location>
        <begin position="23"/>
        <end position="40"/>
    </location>
</feature>
<dbReference type="Pfam" id="PF00176">
    <property type="entry name" value="SNF2-rel_dom"/>
    <property type="match status" value="2"/>
</dbReference>
<dbReference type="FunFam" id="3.40.50.300:FF:000082">
    <property type="entry name" value="ISWI chromatin remodeling complex ATPase ISW1"/>
    <property type="match status" value="2"/>
</dbReference>
<dbReference type="GO" id="GO:0045944">
    <property type="term" value="P:positive regulation of transcription by RNA polymerase II"/>
    <property type="evidence" value="ECO:0007669"/>
    <property type="project" value="UniProtKB-ARBA"/>
</dbReference>
<dbReference type="SUPFAM" id="SSF46689">
    <property type="entry name" value="Homeodomain-like"/>
    <property type="match status" value="2"/>
</dbReference>
<proteinExistence type="inferred from homology"/>
<feature type="compositionally biased region" description="Basic residues" evidence="10">
    <location>
        <begin position="1196"/>
        <end position="1205"/>
    </location>
</feature>
<dbReference type="EnsemblMetazoa" id="PPA02259.1">
    <property type="protein sequence ID" value="PPA02259.1"/>
    <property type="gene ID" value="WBGene00091813"/>
</dbReference>
<dbReference type="InterPro" id="IPR000330">
    <property type="entry name" value="SNF2_N"/>
</dbReference>
<dbReference type="InterPro" id="IPR015194">
    <property type="entry name" value="ISWI_HAND-dom"/>
</dbReference>
<feature type="compositionally biased region" description="Basic and acidic residues" evidence="10">
    <location>
        <begin position="1077"/>
        <end position="1105"/>
    </location>
</feature>
<dbReference type="GO" id="GO:0003677">
    <property type="term" value="F:DNA binding"/>
    <property type="evidence" value="ECO:0000318"/>
    <property type="project" value="GO_Central"/>
</dbReference>
<dbReference type="GO" id="GO:0000785">
    <property type="term" value="C:chromatin"/>
    <property type="evidence" value="ECO:0000318"/>
    <property type="project" value="GO_Central"/>
</dbReference>
<dbReference type="GO" id="GO:0005634">
    <property type="term" value="C:nucleus"/>
    <property type="evidence" value="ECO:0000318"/>
    <property type="project" value="GO_Central"/>
</dbReference>
<dbReference type="PANTHER" id="PTHR45623:SF49">
    <property type="entry name" value="SWI_SNF-RELATED MATRIX-ASSOCIATED ACTIN-DEPENDENT REGULATOR OF CHROMATIN SUBFAMILY A MEMBER 5"/>
    <property type="match status" value="1"/>
</dbReference>
<dbReference type="FunFam" id="3.40.50.10810:FF:000101">
    <property type="entry name" value="SWI/SNF-related, matrix-associated, actin-dependent regulator of"/>
    <property type="match status" value="2"/>
</dbReference>
<dbReference type="GO" id="GO:0031491">
    <property type="term" value="F:nucleosome binding"/>
    <property type="evidence" value="ECO:0007669"/>
    <property type="project" value="InterPro"/>
</dbReference>
<evidence type="ECO:0000256" key="9">
    <source>
        <dbReference type="ARBA" id="ARBA00023242"/>
    </source>
</evidence>
<dbReference type="GO" id="GO:0042393">
    <property type="term" value="F:histone binding"/>
    <property type="evidence" value="ECO:0000318"/>
    <property type="project" value="GO_Central"/>
</dbReference>
<feature type="region of interest" description="Disordered" evidence="10">
    <location>
        <begin position="1312"/>
        <end position="1437"/>
    </location>
</feature>
<dbReference type="PROSITE" id="PS51192">
    <property type="entry name" value="HELICASE_ATP_BIND_1"/>
    <property type="match status" value="2"/>
</dbReference>
<dbReference type="InterPro" id="IPR038718">
    <property type="entry name" value="SNF2-like_sf"/>
</dbReference>
<feature type="compositionally biased region" description="Basic and acidic residues" evidence="10">
    <location>
        <begin position="918"/>
        <end position="975"/>
    </location>
</feature>
<dbReference type="Gene3D" id="3.40.50.300">
    <property type="entry name" value="P-loop containing nucleotide triphosphate hydrolases"/>
    <property type="match status" value="2"/>
</dbReference>
<dbReference type="GO" id="GO:0005524">
    <property type="term" value="F:ATP binding"/>
    <property type="evidence" value="ECO:0007669"/>
    <property type="project" value="UniProtKB-KW"/>
</dbReference>
<feature type="compositionally biased region" description="Gly residues" evidence="10">
    <location>
        <begin position="1323"/>
        <end position="1338"/>
    </location>
</feature>
<feature type="region of interest" description="Disordered" evidence="10">
    <location>
        <begin position="704"/>
        <end position="785"/>
    </location>
</feature>
<evidence type="ECO:0000256" key="6">
    <source>
        <dbReference type="ARBA" id="ARBA00022801"/>
    </source>
</evidence>
<feature type="region of interest" description="Disordered" evidence="10">
    <location>
        <begin position="2163"/>
        <end position="2199"/>
    </location>
</feature>
<keyword evidence="5" id="KW-0547">Nucleotide-binding</keyword>
<sequence>MPDDEVKMETDEVQEEEMDEDSRESVKKEDSKENKFEQDSFKRFEMLLKKTENFSRCLSAGEASEFSAEAEASTSQPCKRGRGRPSKSANGPTSNRRHRKTEKQEDKEMLAQDEKMPAASIFDESPSFIKGGEMRDYQVRGLNWLISLNANGINGILADEMGLGKTLQTISLLGYMKHYRNQGAPHLVIVPKSTLQNWKNEFNKWCPTIKAVILIGDETARNEIIRNYILPQKFDVVVTSYEMILKEKSTLKKFVWKYIIIDEAHRIKNEKSKLSEFIRLFKSKNRLLLTGTPLQNNLHELWALLNILLPDIFASSDDFDSWFSTDEVLGNKNLVGKLHKVLQPFLLRRLKSDVEKSLLPKKEVKVYVGLSKMQREWYTKLLMKDIDLINTGGKGGEKARLHNILMQLRKCVSHPYLFDGAEPGPPYTTDEHLVFNSGKMVVLDKLLPKLKAQGSRVLIFTQFSRSLDILEDYCEFRKYKYCRLDGGTPHEERSASIEEEGSSKFIFMLTTRAGGLGINLATADVVIIYDSDWNPQMDLQAQDRAHRIGQKKQVRIFRLITENTVDERIIERADMKLRLDSMVIQQGRLAEEKKTLGKDEMLNIIRHGANQVFAGKDSTITDDDIDTILAKAEQKTEELNKKMEGMEESGLRNFTLESENKVEGGEKFTVYKFEGIDYREKQKNVDSLGKFWIEPPKREKRKTNYAVFMSGKRRKMKEPDEVAASEPDEDWNSGEGNGSESEDDEEDEERPKKKKIKDDGENTIRRHRKKEKDPNAPKRGTHGSYMLWFAETRASLKKEGETAADLAKRAGELWKTISEDEKKKWEDKDAENLERYKKEMEEYKKTEESAAWEEAQKNKDDGEKRRRYRTKKKDPNAPKRGAKGAFMLWFEEARTSLKKEGDSYPEVAKKASELWKTISEDEKKKWEDKEGDSSNDVTKKAGELWRTMTGDEKKKWEEKAAEDKERYEREMEKYMKNGGSAAWEEAHKKEDDEEKHTRKKKKKDPNAPKRGLSAFMLFMGEARTSLKEEGDSSIDVVKKADELWKTISGDEKKKWEEKAAEDRERYERKMEEYMKTEESAAWEAHKKEDDEEKHTRKKEKKDLNAPKRGLSAFMLFMGEARTSLKEEGDSSSDVARKAGELWKTITGDERKKWDEKAAEDMERYEREMEEYKKNGRSAATGGGGGGGSPSGGAGATKKKRRKKTVRWQTIQSSSDSGEDLDHLGSDSGEDSDDKPLKPKKHAKKEERPTLRKEKKSKDDGDKKISKKIEEGEGDTVADVAKKAGALWKTITGDERKKWEDKAAEDRVRYEREMKEFNENGGSAAEGGGGASSSGGRGGAAKKKSESSPRKNAKSKENVDSSDSGEESKDAKKLTVIPQHTTKKPEPAPTTRATQSTVKMSDDEVKMETDEVHEEEMDEDSRESVKKEEPEENKFEQDSFKRFEMLLKKTENFSHCLSAGDAAEAAASSSQPRKKGRGRPSKGTVGPIGDHRHRKTEKEEDEEMLAQDEKVPAAFIFDESPSYIKGGAMRDYQVRGLNWLISLNANGINGILADEMGLGKTLQTISLLGYMKHYRNQGAPHLVIVPKSTLQNWKNEFNKWCPTIEAVILIGDENARNEIIRNYILPQKFDVVVTSYEMILKEKSTLKKFVWKYIIIDEAHRIKNEKSKLSEFIREFKSRNRLLLTGTPLQNNLHELWALLNFLLPDIFASSEDFDSWFSTNEMLGNKDLVGRLHKVLQPFLLRRLKSDVEKSLLPKKEVKVYVGLSKMQREWYTKLLMKDIDLINTGGKGGEKARLQNILMHLRKCACHPYLFDGAEPGPPYTTDEHLVYNSGKMVVLDKLLPKLQAQGSRVLIFSQFSRQLDLLEDYCWFRQYNYCRLDGGTPHEERSASIEEYNREGSTKFIFMLTTRAGGLGINLATADVVIIYDSDWNPQMDLQAQDRAHRIGQKKQVRIFRLITENTIDERIIERADMKLRLDSMVIQQGRLAEAKKTLGKDEMLDMIRHGADQVFAGKDSTITDDDIDTILAKAEQKTEELNKKMEVLGESSLRNFTIDTENKGEGGEQFTVYNFEGIDYREKQKNVNSVGKFWIEPPKRERKANYAVDLYFKEAMKGGPVEGKAAKAPRPKLPAVFDFQFYPQRLFELFDKEIYLHRKNLGWKAPKPVDCTGKEAEKRQKEEQKKIDNAQPLTDKEQEEREELLTQGLAHWSRRDFTQFIKANEKWGRHDMENIAREVEGKTPEEVMDYASLFWERVDDLADNEKILAQIEKGEARIQRRHSVKKALDAKIAKYKAPFHQLRIAYGTNKGKTYTEEEDRFLVCELHKLGFDRDTVYDELRHSVRMAPQFRFDWFIKSRTGMELQRRCNTLISLIEKEMADVIVEKPAPTPATAKGKKENGKAPAATPATGKGAAKRGSTATGRSAKKTK</sequence>
<dbReference type="SMART" id="SM00490">
    <property type="entry name" value="HELICc"/>
    <property type="match status" value="2"/>
</dbReference>
<dbReference type="InterPro" id="IPR001650">
    <property type="entry name" value="Helicase_C-like"/>
</dbReference>
<feature type="region of interest" description="Disordered" evidence="10">
    <location>
        <begin position="2381"/>
        <end position="2425"/>
    </location>
</feature>
<reference evidence="11" key="2">
    <citation type="submission" date="2022-06" db="UniProtKB">
        <authorList>
            <consortium name="EnsemblMetazoa"/>
        </authorList>
    </citation>
    <scope>IDENTIFICATION</scope>
    <source>
        <strain evidence="11">PS312</strain>
    </source>
</reference>
<accession>A0A2A6BPT7</accession>
<feature type="compositionally biased region" description="Basic and acidic residues" evidence="10">
    <location>
        <begin position="841"/>
        <end position="864"/>
    </location>
</feature>
<feature type="compositionally biased region" description="Basic and acidic residues" evidence="10">
    <location>
        <begin position="1421"/>
        <end position="1437"/>
    </location>
</feature>
<dbReference type="GO" id="GO:0016887">
    <property type="term" value="F:ATP hydrolysis activity"/>
    <property type="evidence" value="ECO:0000318"/>
    <property type="project" value="GO_Central"/>
</dbReference>
<name>A0A2A6BPT7_PRIPA</name>
<feature type="compositionally biased region" description="Basic and acidic residues" evidence="10">
    <location>
        <begin position="1"/>
        <end position="10"/>
    </location>
</feature>
<dbReference type="Pfam" id="PF00271">
    <property type="entry name" value="Helicase_C"/>
    <property type="match status" value="2"/>
</dbReference>
<feature type="compositionally biased region" description="Polar residues" evidence="10">
    <location>
        <begin position="1206"/>
        <end position="1215"/>
    </location>
</feature>
<feature type="compositionally biased region" description="Gly residues" evidence="10">
    <location>
        <begin position="1180"/>
        <end position="1194"/>
    </location>
</feature>
<dbReference type="GO" id="GO:0003682">
    <property type="term" value="F:chromatin binding"/>
    <property type="evidence" value="ECO:0000318"/>
    <property type="project" value="GO_Central"/>
</dbReference>
<dbReference type="GO" id="GO:0031010">
    <property type="term" value="C:ISWI-type complex"/>
    <property type="evidence" value="ECO:0007669"/>
    <property type="project" value="UniProtKB-ARBA"/>
</dbReference>
<feature type="compositionally biased region" description="Basic and acidic residues" evidence="10">
    <location>
        <begin position="1399"/>
        <end position="1409"/>
    </location>
</feature>
<dbReference type="PROSITE" id="PS50118">
    <property type="entry name" value="HMG_BOX_2"/>
    <property type="match status" value="5"/>
</dbReference>
<feature type="compositionally biased region" description="Basic and acidic residues" evidence="10">
    <location>
        <begin position="1243"/>
        <end position="1270"/>
    </location>
</feature>
<dbReference type="InterPro" id="IPR049730">
    <property type="entry name" value="SNF2/RAD54-like_C"/>
</dbReference>
<dbReference type="SUPFAM" id="SSF47095">
    <property type="entry name" value="HMG-box"/>
    <property type="match status" value="6"/>
</dbReference>
<dbReference type="PRINTS" id="PR00886">
    <property type="entry name" value="HIGHMOBLTY12"/>
</dbReference>
<dbReference type="InterPro" id="IPR027417">
    <property type="entry name" value="P-loop_NTPase"/>
</dbReference>
<dbReference type="CDD" id="cd21994">
    <property type="entry name" value="HMG-box_SSRP1-like"/>
    <property type="match status" value="2"/>
</dbReference>
<feature type="region of interest" description="Disordered" evidence="10">
    <location>
        <begin position="1077"/>
        <end position="1109"/>
    </location>
</feature>
<dbReference type="Pfam" id="PF09111">
    <property type="entry name" value="SLIDE"/>
    <property type="match status" value="1"/>
</dbReference>
<keyword evidence="8" id="KW-0156">Chromatin regulator</keyword>
<evidence type="ECO:0000256" key="2">
    <source>
        <dbReference type="ARBA" id="ARBA00009687"/>
    </source>
</evidence>
<feature type="region of interest" description="Disordered" evidence="10">
    <location>
        <begin position="1123"/>
        <end position="1280"/>
    </location>
</feature>
<feature type="compositionally biased region" description="Acidic residues" evidence="10">
    <location>
        <begin position="721"/>
        <end position="732"/>
    </location>
</feature>
<dbReference type="InterPro" id="IPR044754">
    <property type="entry name" value="Isw1/2_DEXHc"/>
</dbReference>
<evidence type="ECO:0000256" key="10">
    <source>
        <dbReference type="SAM" id="MobiDB-lite"/>
    </source>
</evidence>
<feature type="compositionally biased region" description="Basic and acidic residues" evidence="10">
    <location>
        <begin position="102"/>
        <end position="113"/>
    </location>
</feature>
<dbReference type="FunFam" id="1.20.5.1190:FF:000002">
    <property type="entry name" value="SWI/SNF-related matrix-associated actin-dependent regulator of chromatin subfamily A member"/>
    <property type="match status" value="1"/>
</dbReference>
<dbReference type="PROSITE" id="PS51293">
    <property type="entry name" value="SANT"/>
    <property type="match status" value="1"/>
</dbReference>
<dbReference type="Gene3D" id="1.10.10.60">
    <property type="entry name" value="Homeodomain-like"/>
    <property type="match status" value="2"/>
</dbReference>
<dbReference type="FunFam" id="1.10.10.60:FF:000049">
    <property type="entry name" value="SWI/SNF-related matrix-associated actin-dependent regulator of chromatin subfamily A member"/>
    <property type="match status" value="1"/>
</dbReference>
<feature type="compositionally biased region" description="Basic and acidic residues" evidence="10">
    <location>
        <begin position="2167"/>
        <end position="2194"/>
    </location>
</feature>
<feature type="compositionally biased region" description="Acidic residues" evidence="10">
    <location>
        <begin position="1410"/>
        <end position="1420"/>
    </location>
</feature>
<feature type="region of interest" description="Disordered" evidence="10">
    <location>
        <begin position="1463"/>
        <end position="1505"/>
    </location>
</feature>
<dbReference type="Proteomes" id="UP000005239">
    <property type="component" value="Unassembled WGS sequence"/>
</dbReference>
<dbReference type="InterPro" id="IPR036306">
    <property type="entry name" value="ISWI_HAND-dom_sf"/>
</dbReference>
<feature type="compositionally biased region" description="Basic and acidic residues" evidence="10">
    <location>
        <begin position="1342"/>
        <end position="1358"/>
    </location>
</feature>
<gene>
    <name evidence="11" type="primary">WBGene00091813</name>
</gene>
<keyword evidence="9" id="KW-0539">Nucleus</keyword>
<evidence type="ECO:0000256" key="7">
    <source>
        <dbReference type="ARBA" id="ARBA00022840"/>
    </source>
</evidence>
<dbReference type="Pfam" id="PF00505">
    <property type="entry name" value="HMG_box"/>
    <property type="match status" value="6"/>
</dbReference>
<reference evidence="12" key="1">
    <citation type="journal article" date="2008" name="Nat. Genet.">
        <title>The Pristionchus pacificus genome provides a unique perspective on nematode lifestyle and parasitism.</title>
        <authorList>
            <person name="Dieterich C."/>
            <person name="Clifton S.W."/>
            <person name="Schuster L.N."/>
            <person name="Chinwalla A."/>
            <person name="Delehaunty K."/>
            <person name="Dinkelacker I."/>
            <person name="Fulton L."/>
            <person name="Fulton R."/>
            <person name="Godfrey J."/>
            <person name="Minx P."/>
            <person name="Mitreva M."/>
            <person name="Roeseler W."/>
            <person name="Tian H."/>
            <person name="Witte H."/>
            <person name="Yang S.P."/>
            <person name="Wilson R.K."/>
            <person name="Sommer R.J."/>
        </authorList>
    </citation>
    <scope>NUCLEOTIDE SEQUENCE [LARGE SCALE GENOMIC DNA]</scope>
    <source>
        <strain evidence="12">PS312</strain>
    </source>
</reference>
<dbReference type="InterPro" id="IPR009057">
    <property type="entry name" value="Homeodomain-like_sf"/>
</dbReference>
<feature type="compositionally biased region" description="Basic and acidic residues" evidence="10">
    <location>
        <begin position="1123"/>
        <end position="1173"/>
    </location>
</feature>
<comment type="subcellular location">
    <subcellularLocation>
        <location evidence="1">Nucleus</location>
    </subcellularLocation>
</comment>
<dbReference type="Gene3D" id="1.10.30.10">
    <property type="entry name" value="High mobility group box domain"/>
    <property type="match status" value="6"/>
</dbReference>
<keyword evidence="4" id="KW-0677">Repeat</keyword>
<dbReference type="InterPro" id="IPR036910">
    <property type="entry name" value="HMG_box_dom_sf"/>
</dbReference>
<evidence type="ECO:0000313" key="11">
    <source>
        <dbReference type="EnsemblMetazoa" id="PPA02259.1"/>
    </source>
</evidence>
<keyword evidence="7" id="KW-0067">ATP-binding</keyword>
<dbReference type="CDD" id="cd00167">
    <property type="entry name" value="SANT"/>
    <property type="match status" value="1"/>
</dbReference>
<evidence type="ECO:0000313" key="12">
    <source>
        <dbReference type="Proteomes" id="UP000005239"/>
    </source>
</evidence>
<dbReference type="InterPro" id="IPR009071">
    <property type="entry name" value="HMG_box_dom"/>
</dbReference>
<evidence type="ECO:0000256" key="1">
    <source>
        <dbReference type="ARBA" id="ARBA00004123"/>
    </source>
</evidence>
<comment type="similarity">
    <text evidence="2">Belongs to the SNF2/RAD54 helicase family. ISWI subfamily.</text>
</comment>
<dbReference type="SMART" id="SM00398">
    <property type="entry name" value="HMG"/>
    <property type="match status" value="5"/>
</dbReference>
<dbReference type="PROSITE" id="PS51194">
    <property type="entry name" value="HELICASE_CTER"/>
    <property type="match status" value="2"/>
</dbReference>
<dbReference type="GO" id="GO:0140658">
    <property type="term" value="F:ATP-dependent chromatin remodeler activity"/>
    <property type="evidence" value="ECO:0000318"/>
    <property type="project" value="GO_Central"/>
</dbReference>
<accession>A0A8R1Y5Z7</accession>
<dbReference type="GO" id="GO:0034728">
    <property type="term" value="P:nucleosome organization"/>
    <property type="evidence" value="ECO:0000318"/>
    <property type="project" value="GO_Central"/>
</dbReference>
<feature type="compositionally biased region" description="Low complexity" evidence="10">
    <location>
        <begin position="2397"/>
        <end position="2408"/>
    </location>
</feature>
<feature type="compositionally biased region" description="Low complexity" evidence="10">
    <location>
        <begin position="59"/>
        <end position="75"/>
    </location>
</feature>
<feature type="compositionally biased region" description="Basic and acidic residues" evidence="10">
    <location>
        <begin position="984"/>
        <end position="996"/>
    </location>
</feature>
<dbReference type="PANTHER" id="PTHR45623">
    <property type="entry name" value="CHROMODOMAIN-HELICASE-DNA-BINDING PROTEIN 3-RELATED-RELATED"/>
    <property type="match status" value="1"/>
</dbReference>
<dbReference type="CDD" id="cd17997">
    <property type="entry name" value="DEXHc_SMARCA1_SMARCA5"/>
    <property type="match status" value="2"/>
</dbReference>
<dbReference type="CDD" id="cd18793">
    <property type="entry name" value="SF2_C_SNF"/>
    <property type="match status" value="2"/>
</dbReference>
<feature type="region of interest" description="Disordered" evidence="10">
    <location>
        <begin position="841"/>
        <end position="883"/>
    </location>
</feature>
<dbReference type="SUPFAM" id="SSF52540">
    <property type="entry name" value="P-loop containing nucleoside triphosphate hydrolases"/>
    <property type="match status" value="4"/>
</dbReference>